<evidence type="ECO:0000259" key="2">
    <source>
        <dbReference type="Pfam" id="PF04389"/>
    </source>
</evidence>
<dbReference type="GeneID" id="41328945"/>
<keyword evidence="1" id="KW-0472">Membrane</keyword>
<dbReference type="EMBL" id="CP042905">
    <property type="protein sequence ID" value="QEE15123.1"/>
    <property type="molecule type" value="Genomic_DNA"/>
</dbReference>
<feature type="domain" description="Peptidase M28" evidence="2">
    <location>
        <begin position="248"/>
        <end position="429"/>
    </location>
</feature>
<evidence type="ECO:0000256" key="1">
    <source>
        <dbReference type="SAM" id="Phobius"/>
    </source>
</evidence>
<dbReference type="Gene3D" id="3.40.630.10">
    <property type="entry name" value="Zn peptidases"/>
    <property type="match status" value="1"/>
</dbReference>
<feature type="transmembrane region" description="Helical" evidence="1">
    <location>
        <begin position="225"/>
        <end position="244"/>
    </location>
</feature>
<reference evidence="3 4" key="1">
    <citation type="journal article" date="2020" name="Nature">
        <title>Isolation of an archaeon at the prokaryote-eukaryote interface.</title>
        <authorList>
            <person name="Imachi H."/>
            <person name="Nobu M.K."/>
            <person name="Nakahara N."/>
            <person name="Morono Y."/>
            <person name="Ogawara M."/>
            <person name="Takaki Y."/>
            <person name="Takano Y."/>
            <person name="Uematsu K."/>
            <person name="Ikuta T."/>
            <person name="Ito M."/>
            <person name="Matsui Y."/>
            <person name="Miyazaki M."/>
            <person name="Murata K."/>
            <person name="Saito Y."/>
            <person name="Sakai S."/>
            <person name="Song C."/>
            <person name="Tasumi E."/>
            <person name="Yamanaka Y."/>
            <person name="Yamaguchi T."/>
            <person name="Kamagata Y."/>
            <person name="Tamaki H."/>
            <person name="Takai K."/>
        </authorList>
    </citation>
    <scope>NUCLEOTIDE SEQUENCE [LARGE SCALE GENOMIC DNA]</scope>
    <source>
        <strain evidence="3 4">MK-D1</strain>
    </source>
</reference>
<dbReference type="InterPro" id="IPR007484">
    <property type="entry name" value="Peptidase_M28"/>
</dbReference>
<organism evidence="3 4">
    <name type="scientific">Promethearchaeum syntrophicum</name>
    <dbReference type="NCBI Taxonomy" id="2594042"/>
    <lineage>
        <taxon>Archaea</taxon>
        <taxon>Promethearchaeati</taxon>
        <taxon>Promethearchaeota</taxon>
        <taxon>Promethearchaeia</taxon>
        <taxon>Promethearchaeales</taxon>
        <taxon>Promethearchaeaceae</taxon>
        <taxon>Promethearchaeum</taxon>
    </lineage>
</organism>
<keyword evidence="1" id="KW-1133">Transmembrane helix</keyword>
<evidence type="ECO:0000313" key="3">
    <source>
        <dbReference type="EMBL" id="QEE15123.1"/>
    </source>
</evidence>
<dbReference type="Proteomes" id="UP000321408">
    <property type="component" value="Chromosome"/>
</dbReference>
<dbReference type="Pfam" id="PF04389">
    <property type="entry name" value="Peptidase_M28"/>
    <property type="match status" value="1"/>
</dbReference>
<dbReference type="AlphaFoldDB" id="A0A5B9D7V3"/>
<reference evidence="3 4" key="2">
    <citation type="journal article" date="2024" name="Int. J. Syst. Evol. Microbiol.">
        <title>Promethearchaeum syntrophicum gen. nov., sp. nov., an anaerobic, obligately syntrophic archaeon, the first isolate of the lineage 'Asgard' archaea, and proposal of the new archaeal phylum Promethearchaeota phyl. nov. and kingdom Promethearchaeati regn. nov.</title>
        <authorList>
            <person name="Imachi H."/>
            <person name="Nobu M.K."/>
            <person name="Kato S."/>
            <person name="Takaki Y."/>
            <person name="Miyazaki M."/>
            <person name="Miyata M."/>
            <person name="Ogawara M."/>
            <person name="Saito Y."/>
            <person name="Sakai S."/>
            <person name="Tahara Y.O."/>
            <person name="Takano Y."/>
            <person name="Tasumi E."/>
            <person name="Uematsu K."/>
            <person name="Yoshimura T."/>
            <person name="Itoh T."/>
            <person name="Ohkuma M."/>
            <person name="Takai K."/>
        </authorList>
    </citation>
    <scope>NUCLEOTIDE SEQUENCE [LARGE SCALE GENOMIC DNA]</scope>
    <source>
        <strain evidence="3 4">MK-D1</strain>
    </source>
</reference>
<protein>
    <submittedName>
        <fullName evidence="3">M28 family peptidase</fullName>
    </submittedName>
</protein>
<sequence length="442" mass="49705">MAQQHTQKYSNRYSPIAEIITIPEIFENNISENDVNDTLSMTKDIIDKYGPRLTGTKSTKQAAESIKKKLSKHCDSSTIEKFEVHRESFLAFMKIFAISFVISSVFFFIGGIWTIFAVIGYTFATIFALLQFVLYKETFDPLFRKFIGYNVVGNIKPSSTVKQRIIVEGHHDSAYVMNFMVDPKLQKMYAPRIFTGLIVFIGTNLLLIILFFLERFQVQTTIFREIISFIILVGAPAVIQFYFFKSPKVSPGAGDNLISSMIGVKIAQIFGQSKIDGQNLLKHTEIVIISSDAEESGLRGARAYVKRHIKELKDIPTYVFNIESLYSCNDLSFLTADINGFIKTSLKMAEDGMNIAESLGYKTKAAPITFGGGGTDAAEYARNNIEATTILGMKNTAIRDGLVYHTLKDTVNSIQPSVVKAVLEIVYRYILYKEWKLSISLL</sequence>
<feature type="transmembrane region" description="Helical" evidence="1">
    <location>
        <begin position="89"/>
        <end position="109"/>
    </location>
</feature>
<evidence type="ECO:0000313" key="4">
    <source>
        <dbReference type="Proteomes" id="UP000321408"/>
    </source>
</evidence>
<gene>
    <name evidence="3" type="ORF">DSAG12_00946</name>
</gene>
<dbReference type="KEGG" id="psyt:DSAG12_00946"/>
<accession>A0A5B9D7V3</accession>
<dbReference type="SUPFAM" id="SSF53187">
    <property type="entry name" value="Zn-dependent exopeptidases"/>
    <property type="match status" value="1"/>
</dbReference>
<feature type="transmembrane region" description="Helical" evidence="1">
    <location>
        <begin position="115"/>
        <end position="135"/>
    </location>
</feature>
<dbReference type="RefSeq" id="WP_147662045.1">
    <property type="nucleotide sequence ID" value="NZ_CP042905.2"/>
</dbReference>
<proteinExistence type="predicted"/>
<feature type="transmembrane region" description="Helical" evidence="1">
    <location>
        <begin position="193"/>
        <end position="213"/>
    </location>
</feature>
<name>A0A5B9D7V3_9ARCH</name>
<keyword evidence="1" id="KW-0812">Transmembrane</keyword>
<keyword evidence="4" id="KW-1185">Reference proteome</keyword>